<dbReference type="GeneID" id="59238532"/>
<keyword evidence="3 6" id="KW-0810">Translation regulation</keyword>
<dbReference type="GO" id="GO:0045182">
    <property type="term" value="F:translation regulator activity"/>
    <property type="evidence" value="ECO:0007669"/>
    <property type="project" value="InterPro"/>
</dbReference>
<evidence type="ECO:0000256" key="5">
    <source>
        <dbReference type="ARBA" id="ARBA00023128"/>
    </source>
</evidence>
<dbReference type="AlphaFoldDB" id="A0A7H9B884"/>
<proteinExistence type="inferred from homology"/>
<keyword evidence="4 6" id="KW-0809">Transit peptide</keyword>
<gene>
    <name evidence="7" type="ORF">HG535_0H00550</name>
</gene>
<keyword evidence="8" id="KW-1185">Reference proteome</keyword>
<dbReference type="Pfam" id="PF17049">
    <property type="entry name" value="AEP1"/>
    <property type="match status" value="1"/>
</dbReference>
<evidence type="ECO:0000313" key="7">
    <source>
        <dbReference type="EMBL" id="QLG74730.1"/>
    </source>
</evidence>
<accession>A0A7H9B884</accession>
<sequence>MKLCRAYCSEIPQNVLKNKSSIFHKSKSVLPLPTQILHPFYSPSRNEELTACFKEVRPELLDGKRIMPCLLKDSVTLAPILKYCSLKFDTVRGVNKWLQEFNDGRSQKRYVFIDDKDTTKYCKPSKLEGTTPPEVKELAELFNAQEKDIELQTLDSVLDELLTSESFPVFCEDIFSYLLEHHVKSIENITVIVDSIKCRLHSDIDQFTVAENLIFQVLLCMKKKNMEASSKFMASLEDLLDTLGHRFHLPSTASQFQPEVNQAVLEYFINVGKVNECKTTLGHIISEGFLPKERISVKYLQLLDKKFGTQPSESNLLKKFAYISDFRPIIENGETSCLFNHLIYYCRHFNEVASLCDIIKKRVCAKEIFDDCLGSFIAQTGNLGSSNMERSSNLCSLYLTVLPYYKNKLPERHSALFISEFAKHQNYQMISTILETQEMNISADILVSILQKSQKPQLKKESREAQEKVAKAKFIRKYVLNSDDKVASDSRARALSFLDIL</sequence>
<evidence type="ECO:0000256" key="4">
    <source>
        <dbReference type="ARBA" id="ARBA00022946"/>
    </source>
</evidence>
<reference evidence="7 8" key="1">
    <citation type="submission" date="2020-07" db="EMBL/GenBank/DDBJ databases">
        <title>The yeast mating-type switching endonuclease HO is a domesticated member of an unorthodox homing genetic element family.</title>
        <authorList>
            <person name="Coughlan A.Y."/>
            <person name="Lombardi L."/>
            <person name="Braun-Galleani S."/>
            <person name="Martos A.R."/>
            <person name="Galeote V."/>
            <person name="Bigey F."/>
            <person name="Dequin S."/>
            <person name="Byrne K.P."/>
            <person name="Wolfe K.H."/>
        </authorList>
    </citation>
    <scope>NUCLEOTIDE SEQUENCE [LARGE SCALE GENOMIC DNA]</scope>
    <source>
        <strain evidence="7 8">NRRL Y-6702</strain>
    </source>
</reference>
<dbReference type="InterPro" id="IPR031467">
    <property type="entry name" value="Aep1"/>
</dbReference>
<keyword evidence="5 6" id="KW-0496">Mitochondrion</keyword>
<dbReference type="OrthoDB" id="4064791at2759"/>
<evidence type="ECO:0000256" key="3">
    <source>
        <dbReference type="ARBA" id="ARBA00022845"/>
    </source>
</evidence>
<dbReference type="KEGG" id="zmk:HG535_0H00550"/>
<comment type="function">
    <text evidence="6">Required for translation of the mitochondrial OLI1 transcript encoding subunit 9 of mitochondrial ATP synthase.</text>
</comment>
<protein>
    <recommendedName>
        <fullName evidence="6">ATPase expression protein 1</fullName>
    </recommendedName>
</protein>
<evidence type="ECO:0000256" key="1">
    <source>
        <dbReference type="ARBA" id="ARBA00004173"/>
    </source>
</evidence>
<evidence type="ECO:0000313" key="8">
    <source>
        <dbReference type="Proteomes" id="UP000509704"/>
    </source>
</evidence>
<comment type="similarity">
    <text evidence="2 6">Belongs to the AEP1 family.</text>
</comment>
<name>A0A7H9B884_ZYGMR</name>
<evidence type="ECO:0000256" key="2">
    <source>
        <dbReference type="ARBA" id="ARBA00008176"/>
    </source>
</evidence>
<dbReference type="RefSeq" id="XP_037146455.1">
    <property type="nucleotide sequence ID" value="XM_037290560.1"/>
</dbReference>
<dbReference type="Proteomes" id="UP000509704">
    <property type="component" value="Chromosome 8"/>
</dbReference>
<dbReference type="GO" id="GO:0005739">
    <property type="term" value="C:mitochondrion"/>
    <property type="evidence" value="ECO:0007669"/>
    <property type="project" value="UniProtKB-SubCell"/>
</dbReference>
<evidence type="ECO:0000256" key="6">
    <source>
        <dbReference type="RuleBase" id="RU362136"/>
    </source>
</evidence>
<organism evidence="7 8">
    <name type="scientific">Zygotorulaspora mrakii</name>
    <name type="common">Zygosaccharomyces mrakii</name>
    <dbReference type="NCBI Taxonomy" id="42260"/>
    <lineage>
        <taxon>Eukaryota</taxon>
        <taxon>Fungi</taxon>
        <taxon>Dikarya</taxon>
        <taxon>Ascomycota</taxon>
        <taxon>Saccharomycotina</taxon>
        <taxon>Saccharomycetes</taxon>
        <taxon>Saccharomycetales</taxon>
        <taxon>Saccharomycetaceae</taxon>
        <taxon>Zygotorulaspora</taxon>
    </lineage>
</organism>
<dbReference type="EMBL" id="CP058611">
    <property type="protein sequence ID" value="QLG74730.1"/>
    <property type="molecule type" value="Genomic_DNA"/>
</dbReference>
<comment type="subcellular location">
    <subcellularLocation>
        <location evidence="1 6">Mitochondrion</location>
    </subcellularLocation>
</comment>